<reference evidence="3" key="1">
    <citation type="submission" date="2017-08" db="EMBL/GenBank/DDBJ databases">
        <title>Draft genome sequence of Lactococcus sp. strain Rs-Y01, isolated from the gut of the lower termite Reticulitermes speratus.</title>
        <authorList>
            <person name="Ohkuma M."/>
            <person name="Yuki M."/>
        </authorList>
    </citation>
    <scope>NUCLEOTIDE SEQUENCE [LARGE SCALE GENOMIC DNA]</scope>
    <source>
        <strain evidence="3">Rs-Y01</strain>
    </source>
</reference>
<evidence type="ECO:0000313" key="2">
    <source>
        <dbReference type="EMBL" id="GAX47749.1"/>
    </source>
</evidence>
<keyword evidence="3" id="KW-1185">Reference proteome</keyword>
<dbReference type="EMBL" id="BEDT01000003">
    <property type="protein sequence ID" value="GAX47749.1"/>
    <property type="molecule type" value="Genomic_DNA"/>
</dbReference>
<dbReference type="OrthoDB" id="2339937at2"/>
<sequence length="161" mass="17733">MRKLAKVFLCCTLFLGIGIGGTATIHANDDISKIGSSNDSGQPIVFENITDINDINVQIDSFYLRNANPFLRASAGTKWKEGESVSDGKVGYYTTSYFWVKGSDMVSWNIVGKAERNAVIAKYGSVNSNTSYKMKTTQHITLSGKWSYKTISANAWCYGKD</sequence>
<accession>A0A224X0H2</accession>
<organism evidence="2 3">
    <name type="scientific">Pseudolactococcus reticulitermitis</name>
    <dbReference type="NCBI Taxonomy" id="2025039"/>
    <lineage>
        <taxon>Bacteria</taxon>
        <taxon>Bacillati</taxon>
        <taxon>Bacillota</taxon>
        <taxon>Bacilli</taxon>
        <taxon>Lactobacillales</taxon>
        <taxon>Streptococcaceae</taxon>
        <taxon>Pseudolactococcus</taxon>
    </lineage>
</organism>
<proteinExistence type="predicted"/>
<feature type="chain" id="PRO_5013030722" evidence="1">
    <location>
        <begin position="28"/>
        <end position="161"/>
    </location>
</feature>
<comment type="caution">
    <text evidence="2">The sequence shown here is derived from an EMBL/GenBank/DDBJ whole genome shotgun (WGS) entry which is preliminary data.</text>
</comment>
<name>A0A224X0H2_9LACT</name>
<evidence type="ECO:0000256" key="1">
    <source>
        <dbReference type="SAM" id="SignalP"/>
    </source>
</evidence>
<dbReference type="RefSeq" id="WP_094784796.1">
    <property type="nucleotide sequence ID" value="NZ_BEDT01000003.1"/>
</dbReference>
<dbReference type="Proteomes" id="UP000218689">
    <property type="component" value="Unassembled WGS sequence"/>
</dbReference>
<feature type="signal peptide" evidence="1">
    <location>
        <begin position="1"/>
        <end position="27"/>
    </location>
</feature>
<dbReference type="AlphaFoldDB" id="A0A224X0H2"/>
<protein>
    <submittedName>
        <fullName evidence="2">Uncharacterized protein</fullName>
    </submittedName>
</protein>
<gene>
    <name evidence="2" type="ORF">RsY01_1350</name>
</gene>
<evidence type="ECO:0000313" key="3">
    <source>
        <dbReference type="Proteomes" id="UP000218689"/>
    </source>
</evidence>
<keyword evidence="1" id="KW-0732">Signal</keyword>